<reference evidence="1 2" key="1">
    <citation type="submission" date="2017-06" db="EMBL/GenBank/DDBJ databases">
        <title>Comparative genomic analysis of Ambrosia Fusariam Clade fungi.</title>
        <authorList>
            <person name="Stajich J.E."/>
            <person name="Carrillo J."/>
            <person name="Kijimoto T."/>
            <person name="Eskalen A."/>
            <person name="O'Donnell K."/>
            <person name="Kasson M."/>
        </authorList>
    </citation>
    <scope>NUCLEOTIDE SEQUENCE [LARGE SCALE GENOMIC DNA]</scope>
    <source>
        <strain evidence="1 2">UCR1854</strain>
    </source>
</reference>
<accession>A0A430M427</accession>
<proteinExistence type="predicted"/>
<evidence type="ECO:0000313" key="2">
    <source>
        <dbReference type="Proteomes" id="UP000287124"/>
    </source>
</evidence>
<organism evidence="1 2">
    <name type="scientific">Fusarium euwallaceae</name>
    <dbReference type="NCBI Taxonomy" id="1147111"/>
    <lineage>
        <taxon>Eukaryota</taxon>
        <taxon>Fungi</taxon>
        <taxon>Dikarya</taxon>
        <taxon>Ascomycota</taxon>
        <taxon>Pezizomycotina</taxon>
        <taxon>Sordariomycetes</taxon>
        <taxon>Hypocreomycetidae</taxon>
        <taxon>Hypocreales</taxon>
        <taxon>Nectriaceae</taxon>
        <taxon>Fusarium</taxon>
        <taxon>Fusarium solani species complex</taxon>
    </lineage>
</organism>
<evidence type="ECO:0000313" key="1">
    <source>
        <dbReference type="EMBL" id="RTE82624.1"/>
    </source>
</evidence>
<name>A0A430M427_9HYPO</name>
<keyword evidence="2" id="KW-1185">Reference proteome</keyword>
<dbReference type="Proteomes" id="UP000287124">
    <property type="component" value="Unassembled WGS sequence"/>
</dbReference>
<dbReference type="EMBL" id="MIKF01000024">
    <property type="protein sequence ID" value="RTE82624.1"/>
    <property type="molecule type" value="Genomic_DNA"/>
</dbReference>
<gene>
    <name evidence="1" type="ORF">BHE90_002834</name>
</gene>
<sequence>MQAKVDIDAVSLNILLTTLGLTNKIGHGGSLIDTRSIPTSEVPTSIFTPDCLKKWISTRNRGSETEHEADTDPELFMHVDSGYKSKKWFTSLASLYSLRRNDLVQLHLRL</sequence>
<comment type="caution">
    <text evidence="1">The sequence shown here is derived from an EMBL/GenBank/DDBJ whole genome shotgun (WGS) entry which is preliminary data.</text>
</comment>
<dbReference type="AlphaFoldDB" id="A0A430M427"/>
<protein>
    <submittedName>
        <fullName evidence="1">Uncharacterized protein</fullName>
    </submittedName>
</protein>